<dbReference type="InterPro" id="IPR008145">
    <property type="entry name" value="GK/Ca_channel_bsu"/>
</dbReference>
<dbReference type="GO" id="GO:0005524">
    <property type="term" value="F:ATP binding"/>
    <property type="evidence" value="ECO:0007669"/>
    <property type="project" value="UniProtKB-UniRule"/>
</dbReference>
<evidence type="ECO:0000256" key="12">
    <source>
        <dbReference type="ARBA" id="ARBA00048594"/>
    </source>
</evidence>
<dbReference type="InterPro" id="IPR020590">
    <property type="entry name" value="Guanylate_kinase_CS"/>
</dbReference>
<reference evidence="16 18" key="2">
    <citation type="submission" date="2018-08" db="EMBL/GenBank/DDBJ databases">
        <authorList>
            <person name="Lorentzen P. G. S. M."/>
        </authorList>
    </citation>
    <scope>NUCLEOTIDE SEQUENCE [LARGE SCALE GENOMIC DNA]</scope>
    <source>
        <strain evidence="16 18">CRBO_1381</strain>
    </source>
</reference>
<dbReference type="Pfam" id="PF00625">
    <property type="entry name" value="Guanylate_kin"/>
    <property type="match status" value="1"/>
</dbReference>
<keyword evidence="9 13" id="KW-0418">Kinase</keyword>
<evidence type="ECO:0000256" key="3">
    <source>
        <dbReference type="ARBA" id="ARBA00005790"/>
    </source>
</evidence>
<dbReference type="SMART" id="SM00072">
    <property type="entry name" value="GuKc"/>
    <property type="match status" value="1"/>
</dbReference>
<evidence type="ECO:0000256" key="4">
    <source>
        <dbReference type="ARBA" id="ARBA00012961"/>
    </source>
</evidence>
<dbReference type="GO" id="GO:0005829">
    <property type="term" value="C:cytosol"/>
    <property type="evidence" value="ECO:0007669"/>
    <property type="project" value="TreeGrafter"/>
</dbReference>
<evidence type="ECO:0000256" key="1">
    <source>
        <dbReference type="ARBA" id="ARBA00003531"/>
    </source>
</evidence>
<evidence type="ECO:0000256" key="5">
    <source>
        <dbReference type="ARBA" id="ARBA00016296"/>
    </source>
</evidence>
<dbReference type="FunFam" id="3.30.63.10:FF:000005">
    <property type="entry name" value="Guanylate kinase"/>
    <property type="match status" value="1"/>
</dbReference>
<evidence type="ECO:0000256" key="11">
    <source>
        <dbReference type="ARBA" id="ARBA00030128"/>
    </source>
</evidence>
<evidence type="ECO:0000256" key="6">
    <source>
        <dbReference type="ARBA" id="ARBA00022490"/>
    </source>
</evidence>
<gene>
    <name evidence="13 16" type="primary">gmk</name>
    <name evidence="15" type="ORF">ATX59_06070</name>
    <name evidence="16" type="ORF">OENI_1245</name>
</gene>
<evidence type="ECO:0000313" key="17">
    <source>
        <dbReference type="Proteomes" id="UP000181728"/>
    </source>
</evidence>
<sequence length="203" mass="23431">MNERGMLFLLSGPSGVGKGTVRKALFKRNPHELLYSISATTREARRNEVDGKDYFFVSKQKFEQMINEGQMLEYAQYVDQYYGTPKTWIDEQRQQGNDVFMEIEVNGAMQVRAKVPDAILIFLLPPDLMQLRNRLELRGTESDKVIDERLKTARQEILMMTNYDYAVVNDKVDKAVKKVQTIIGAERLKAKRLANSYIKILEG</sequence>
<dbReference type="PANTHER" id="PTHR23117:SF13">
    <property type="entry name" value="GUANYLATE KINASE"/>
    <property type="match status" value="1"/>
</dbReference>
<evidence type="ECO:0000256" key="2">
    <source>
        <dbReference type="ARBA" id="ARBA00004496"/>
    </source>
</evidence>
<dbReference type="EMBL" id="LR031358">
    <property type="protein sequence ID" value="VDB98480.1"/>
    <property type="molecule type" value="Genomic_DNA"/>
</dbReference>
<comment type="function">
    <text evidence="1 13">Essential for recycling GMP and indirectly, cGMP.</text>
</comment>
<keyword evidence="7 13" id="KW-0808">Transferase</keyword>
<evidence type="ECO:0000256" key="7">
    <source>
        <dbReference type="ARBA" id="ARBA00022679"/>
    </source>
</evidence>
<evidence type="ECO:0000256" key="10">
    <source>
        <dbReference type="ARBA" id="ARBA00022840"/>
    </source>
</evidence>
<dbReference type="SUPFAM" id="SSF52540">
    <property type="entry name" value="P-loop containing nucleoside triphosphate hydrolases"/>
    <property type="match status" value="1"/>
</dbReference>
<dbReference type="InterPro" id="IPR027417">
    <property type="entry name" value="P-loop_NTPase"/>
</dbReference>
<feature type="domain" description="Guanylate kinase-like" evidence="14">
    <location>
        <begin position="5"/>
        <end position="184"/>
    </location>
</feature>
<dbReference type="HAMAP" id="MF_00328">
    <property type="entry name" value="Guanylate_kinase"/>
    <property type="match status" value="1"/>
</dbReference>
<evidence type="ECO:0000256" key="13">
    <source>
        <dbReference type="HAMAP-Rule" id="MF_00328"/>
    </source>
</evidence>
<dbReference type="EMBL" id="MLOK01000045">
    <property type="protein sequence ID" value="OIM21003.1"/>
    <property type="molecule type" value="Genomic_DNA"/>
</dbReference>
<evidence type="ECO:0000256" key="9">
    <source>
        <dbReference type="ARBA" id="ARBA00022777"/>
    </source>
</evidence>
<keyword evidence="6 13" id="KW-0963">Cytoplasm</keyword>
<evidence type="ECO:0000313" key="18">
    <source>
        <dbReference type="Proteomes" id="UP000294726"/>
    </source>
</evidence>
<dbReference type="CDD" id="cd00071">
    <property type="entry name" value="GMPK"/>
    <property type="match status" value="1"/>
</dbReference>
<evidence type="ECO:0000259" key="14">
    <source>
        <dbReference type="PROSITE" id="PS50052"/>
    </source>
</evidence>
<dbReference type="NCBIfam" id="TIGR03263">
    <property type="entry name" value="guanyl_kin"/>
    <property type="match status" value="1"/>
</dbReference>
<evidence type="ECO:0000256" key="8">
    <source>
        <dbReference type="ARBA" id="ARBA00022741"/>
    </source>
</evidence>
<accession>A0A3S7H593</accession>
<name>A0A3S7H593_OENOE</name>
<comment type="catalytic activity">
    <reaction evidence="12 13">
        <text>GMP + ATP = GDP + ADP</text>
        <dbReference type="Rhea" id="RHEA:20780"/>
        <dbReference type="ChEBI" id="CHEBI:30616"/>
        <dbReference type="ChEBI" id="CHEBI:58115"/>
        <dbReference type="ChEBI" id="CHEBI:58189"/>
        <dbReference type="ChEBI" id="CHEBI:456216"/>
        <dbReference type="EC" id="2.7.4.8"/>
    </reaction>
</comment>
<dbReference type="PROSITE" id="PS50052">
    <property type="entry name" value="GUANYLATE_KINASE_2"/>
    <property type="match status" value="1"/>
</dbReference>
<reference evidence="15 17" key="1">
    <citation type="journal article" date="2016" name="BMC Genomics">
        <title>Consensus pan-genome assembly of the specialised wine bacterium Oenococcus oeni.</title>
        <authorList>
            <person name="Sternes P.R."/>
            <person name="Borneman A.R."/>
        </authorList>
    </citation>
    <scope>NUCLEOTIDE SEQUENCE [LARGE SCALE GENOMIC DNA]</scope>
    <source>
        <strain evidence="15 17">AWRIB661</strain>
    </source>
</reference>
<dbReference type="InterPro" id="IPR017665">
    <property type="entry name" value="Guanylate_kinase"/>
</dbReference>
<dbReference type="Proteomes" id="UP000181728">
    <property type="component" value="Unassembled WGS sequence"/>
</dbReference>
<evidence type="ECO:0000313" key="15">
    <source>
        <dbReference type="EMBL" id="OIM21003.1"/>
    </source>
</evidence>
<proteinExistence type="inferred from homology"/>
<dbReference type="GO" id="GO:0004385">
    <property type="term" value="F:GMP kinase activity"/>
    <property type="evidence" value="ECO:0007669"/>
    <property type="project" value="UniProtKB-UniRule"/>
</dbReference>
<dbReference type="Proteomes" id="UP000294726">
    <property type="component" value="Chromosome"/>
</dbReference>
<dbReference type="PANTHER" id="PTHR23117">
    <property type="entry name" value="GUANYLATE KINASE-RELATED"/>
    <property type="match status" value="1"/>
</dbReference>
<protein>
    <recommendedName>
        <fullName evidence="5 13">Guanylate kinase</fullName>
        <ecNumber evidence="4 13">2.7.4.8</ecNumber>
    </recommendedName>
    <alternativeName>
        <fullName evidence="11 13">GMP kinase</fullName>
    </alternativeName>
</protein>
<dbReference type="PROSITE" id="PS00856">
    <property type="entry name" value="GUANYLATE_KINASE_1"/>
    <property type="match status" value="1"/>
</dbReference>
<dbReference type="InterPro" id="IPR008144">
    <property type="entry name" value="Guanylate_kin-like_dom"/>
</dbReference>
<dbReference type="Gene3D" id="3.30.63.10">
    <property type="entry name" value="Guanylate Kinase phosphate binding domain"/>
    <property type="match status" value="1"/>
</dbReference>
<dbReference type="RefSeq" id="WP_002820308.1">
    <property type="nucleotide sequence ID" value="NZ_CP014324.1"/>
</dbReference>
<organism evidence="16 18">
    <name type="scientific">Oenococcus oeni</name>
    <name type="common">Leuconostoc oenos</name>
    <dbReference type="NCBI Taxonomy" id="1247"/>
    <lineage>
        <taxon>Bacteria</taxon>
        <taxon>Bacillati</taxon>
        <taxon>Bacillota</taxon>
        <taxon>Bacilli</taxon>
        <taxon>Lactobacillales</taxon>
        <taxon>Lactobacillaceae</taxon>
        <taxon>Oenococcus</taxon>
    </lineage>
</organism>
<feature type="binding site" evidence="13">
    <location>
        <begin position="12"/>
        <end position="19"/>
    </location>
    <ligand>
        <name>ATP</name>
        <dbReference type="ChEBI" id="CHEBI:30616"/>
    </ligand>
</feature>
<dbReference type="FunFam" id="3.40.50.300:FF:000855">
    <property type="entry name" value="Guanylate kinase"/>
    <property type="match status" value="1"/>
</dbReference>
<comment type="subcellular location">
    <subcellularLocation>
        <location evidence="2 13">Cytoplasm</location>
    </subcellularLocation>
</comment>
<comment type="similarity">
    <text evidence="3 13">Belongs to the guanylate kinase family.</text>
</comment>
<keyword evidence="8 13" id="KW-0547">Nucleotide-binding</keyword>
<keyword evidence="10 13" id="KW-0067">ATP-binding</keyword>
<dbReference type="Gene3D" id="3.40.50.300">
    <property type="entry name" value="P-loop containing nucleotide triphosphate hydrolases"/>
    <property type="match status" value="1"/>
</dbReference>
<dbReference type="GeneID" id="75065666"/>
<dbReference type="AlphaFoldDB" id="A0A3S7H593"/>
<evidence type="ECO:0000313" key="16">
    <source>
        <dbReference type="EMBL" id="VDB98480.1"/>
    </source>
</evidence>
<dbReference type="EC" id="2.7.4.8" evidence="4 13"/>